<organism evidence="2">
    <name type="scientific">Cucumis melo</name>
    <name type="common">Muskmelon</name>
    <dbReference type="NCBI Taxonomy" id="3656"/>
    <lineage>
        <taxon>Eukaryota</taxon>
        <taxon>Viridiplantae</taxon>
        <taxon>Streptophyta</taxon>
        <taxon>Embryophyta</taxon>
        <taxon>Tracheophyta</taxon>
        <taxon>Spermatophyta</taxon>
        <taxon>Magnoliopsida</taxon>
        <taxon>eudicotyledons</taxon>
        <taxon>Gunneridae</taxon>
        <taxon>Pentapetalae</taxon>
        <taxon>rosids</taxon>
        <taxon>fabids</taxon>
        <taxon>Cucurbitales</taxon>
        <taxon>Cucurbitaceae</taxon>
        <taxon>Benincaseae</taxon>
        <taxon>Cucumis</taxon>
    </lineage>
</organism>
<dbReference type="AlphaFoldDB" id="A0A9I9E6U7"/>
<evidence type="ECO:0000313" key="2">
    <source>
        <dbReference type="EnsemblPlants" id="MELO3C029594.2.1"/>
    </source>
</evidence>
<dbReference type="EnsemblPlants" id="MELO3C029594.2.1">
    <property type="protein sequence ID" value="MELO3C029594.2.1"/>
    <property type="gene ID" value="MELO3C029594.2"/>
</dbReference>
<sequence length="61" mass="6979">MTKKPGIITLKPNLPRDSEEVDQQSTSSIMAKRPLFQKEQSLKNFIDNPTTYVEEDLQPDS</sequence>
<reference evidence="2" key="1">
    <citation type="submission" date="2023-03" db="UniProtKB">
        <authorList>
            <consortium name="EnsemblPlants"/>
        </authorList>
    </citation>
    <scope>IDENTIFICATION</scope>
</reference>
<proteinExistence type="predicted"/>
<protein>
    <submittedName>
        <fullName evidence="2">Uncharacterized protein</fullName>
    </submittedName>
</protein>
<accession>A0A9I9E6U7</accession>
<dbReference type="Gramene" id="MELO3C029594.2.1">
    <property type="protein sequence ID" value="MELO3C029594.2.1"/>
    <property type="gene ID" value="MELO3C029594.2"/>
</dbReference>
<evidence type="ECO:0000256" key="1">
    <source>
        <dbReference type="SAM" id="MobiDB-lite"/>
    </source>
</evidence>
<feature type="region of interest" description="Disordered" evidence="1">
    <location>
        <begin position="1"/>
        <end position="32"/>
    </location>
</feature>
<name>A0A9I9E6U7_CUCME</name>